<dbReference type="Proteomes" id="UP000284051">
    <property type="component" value="Unassembled WGS sequence"/>
</dbReference>
<keyword evidence="3" id="KW-0067">ATP-binding</keyword>
<dbReference type="InterPro" id="IPR027417">
    <property type="entry name" value="P-loop_NTPase"/>
</dbReference>
<dbReference type="PANTHER" id="PTHR33295">
    <property type="entry name" value="ATPASE"/>
    <property type="match status" value="1"/>
</dbReference>
<feature type="domain" description="AAA" evidence="1">
    <location>
        <begin position="21"/>
        <end position="163"/>
    </location>
</feature>
<reference evidence="3 4" key="1">
    <citation type="submission" date="2018-08" db="EMBL/GenBank/DDBJ databases">
        <title>A genome reference for cultivated species of the human gut microbiota.</title>
        <authorList>
            <person name="Zou Y."/>
            <person name="Xue W."/>
            <person name="Luo G."/>
        </authorList>
    </citation>
    <scope>NUCLEOTIDE SEQUENCE [LARGE SCALE GENOMIC DNA]</scope>
    <source>
        <strain evidence="3 4">AM22-21LB</strain>
    </source>
</reference>
<dbReference type="RefSeq" id="WP_118771770.1">
    <property type="nucleotide sequence ID" value="NZ_QRID01000001.1"/>
</dbReference>
<dbReference type="Pfam" id="PF13173">
    <property type="entry name" value="AAA_14"/>
    <property type="match status" value="1"/>
</dbReference>
<dbReference type="GO" id="GO:0005524">
    <property type="term" value="F:ATP binding"/>
    <property type="evidence" value="ECO:0007669"/>
    <property type="project" value="UniProtKB-KW"/>
</dbReference>
<name>A0A3R6GZ96_9FIRM</name>
<keyword evidence="3" id="KW-0547">Nucleotide-binding</keyword>
<evidence type="ECO:0000259" key="1">
    <source>
        <dbReference type="Pfam" id="PF13173"/>
    </source>
</evidence>
<gene>
    <name evidence="3" type="ORF">DW264_00215</name>
</gene>
<dbReference type="InterPro" id="IPR025420">
    <property type="entry name" value="DUF4143"/>
</dbReference>
<comment type="caution">
    <text evidence="3">The sequence shown here is derived from an EMBL/GenBank/DDBJ whole genome shotgun (WGS) entry which is preliminary data.</text>
</comment>
<evidence type="ECO:0000313" key="3">
    <source>
        <dbReference type="EMBL" id="RHG30715.1"/>
    </source>
</evidence>
<evidence type="ECO:0000313" key="4">
    <source>
        <dbReference type="Proteomes" id="UP000284051"/>
    </source>
</evidence>
<dbReference type="InterPro" id="IPR041682">
    <property type="entry name" value="AAA_14"/>
</dbReference>
<dbReference type="Gene3D" id="3.40.50.300">
    <property type="entry name" value="P-loop containing nucleotide triphosphate hydrolases"/>
    <property type="match status" value="1"/>
</dbReference>
<proteinExistence type="predicted"/>
<dbReference type="AlphaFoldDB" id="A0A3R6GZ96"/>
<feature type="domain" description="DUF4143" evidence="2">
    <location>
        <begin position="237"/>
        <end position="402"/>
    </location>
</feature>
<dbReference type="SUPFAM" id="SSF52540">
    <property type="entry name" value="P-loop containing nucleoside triphosphate hydrolases"/>
    <property type="match status" value="1"/>
</dbReference>
<dbReference type="EMBL" id="QRID01000001">
    <property type="protein sequence ID" value="RHG30715.1"/>
    <property type="molecule type" value="Genomic_DNA"/>
</dbReference>
<dbReference type="PANTHER" id="PTHR33295:SF7">
    <property type="entry name" value="ATPASE"/>
    <property type="match status" value="1"/>
</dbReference>
<protein>
    <submittedName>
        <fullName evidence="3">ATP-binding protein</fullName>
    </submittedName>
</protein>
<organism evidence="3 4">
    <name type="scientific">Roseburia intestinalis</name>
    <dbReference type="NCBI Taxonomy" id="166486"/>
    <lineage>
        <taxon>Bacteria</taxon>
        <taxon>Bacillati</taxon>
        <taxon>Bacillota</taxon>
        <taxon>Clostridia</taxon>
        <taxon>Lachnospirales</taxon>
        <taxon>Lachnospiraceae</taxon>
        <taxon>Roseburia</taxon>
    </lineage>
</organism>
<evidence type="ECO:0000259" key="2">
    <source>
        <dbReference type="Pfam" id="PF13635"/>
    </source>
</evidence>
<dbReference type="Pfam" id="PF13635">
    <property type="entry name" value="DUF4143"/>
    <property type="match status" value="1"/>
</dbReference>
<sequence length="457" mass="53176">MELRRNIYKKLLAWKKENTGRVLELQGARQVGKTYILKKFGKENFSKMVYINMAETTGKHFLQCVSIAMEWEPGKPMEETPIRKALELYDETFKDNKDTVVIIDEIQESAEIYNQIRTLAREFQAYVIVTGSYLGRTIEPDFFLPAGDMDHMVMESMTFDEFLDVFDERELYEKIDLYGKGRTEDYKKLMEYYEIYQKIGGYPAVVACYAEYRDLNKCMGLISDLINVFSDESKRYFEDIIDINMFQKLFNAIALLMMQEKQGIRDLTAELSKIAYQEESGRTTKKMINHAISWLQESHIIGYASKAVDCDYKQIKDNSRYYFLDLGIAYYFLSRTGAPYDVIKGLLAENFVYLVLRRRIENTHEIAGLVPWFASYEKIKGELDFYVRSLVDYKNYGIEVKSTDASAKTARKLLEDGKLDYLYLLKGETMGGIADGRIFTVPLCLADRIEFELSKVL</sequence>
<accession>A0A3R6GZ96</accession>